<dbReference type="KEGG" id="sua:Saut_0823"/>
<dbReference type="Proteomes" id="UP000007803">
    <property type="component" value="Chromosome"/>
</dbReference>
<organism evidence="1 2">
    <name type="scientific">Sulfurimonas autotrophica (strain ATCC BAA-671 / DSM 16294 / JCM 11897 / OK10)</name>
    <dbReference type="NCBI Taxonomy" id="563040"/>
    <lineage>
        <taxon>Bacteria</taxon>
        <taxon>Pseudomonadati</taxon>
        <taxon>Campylobacterota</taxon>
        <taxon>Epsilonproteobacteria</taxon>
        <taxon>Campylobacterales</taxon>
        <taxon>Sulfurimonadaceae</taxon>
        <taxon>Sulfurimonas</taxon>
    </lineage>
</organism>
<gene>
    <name evidence="1" type="ordered locus">Saut_0823</name>
</gene>
<name>E0UR62_SULAO</name>
<dbReference type="STRING" id="563040.Saut_0823"/>
<reference evidence="2" key="1">
    <citation type="journal article" date="2010" name="Stand. Genomic Sci.">
        <title>Complete genome sequence of Sulfurimonas autotrophica type strain (OK10).</title>
        <authorList>
            <person name="Sikorski J."/>
            <person name="Munk C."/>
            <person name="Lapidus A."/>
            <person name="Djao O."/>
            <person name="Lucas S."/>
            <person name="Glavina Del Rio T."/>
            <person name="Nolan M."/>
            <person name="Tice H."/>
            <person name="Han C."/>
            <person name="Cheng J."/>
            <person name="Tapia R."/>
            <person name="Goodwin L."/>
            <person name="Pitluck S."/>
            <person name="Liolios K."/>
            <person name="Ivanova N."/>
            <person name="Mavromatis K."/>
            <person name="Mikhailova N."/>
            <person name="Pati A."/>
            <person name="Sims D."/>
            <person name="Meincke L."/>
            <person name="Brettin T."/>
            <person name="Detter J."/>
            <person name="Chen A."/>
            <person name="Palaniappan K."/>
            <person name="Land M."/>
            <person name="Hauser L."/>
            <person name="Chang Y."/>
            <person name="Jeffries C."/>
            <person name="Rohde M."/>
            <person name="Lang E."/>
            <person name="Spring S."/>
            <person name="Goker M."/>
            <person name="Woyke T."/>
            <person name="Bristow J."/>
            <person name="Eisen J."/>
            <person name="Markowitz V."/>
            <person name="Hugenholtz P."/>
            <person name="Kyrpides N."/>
            <person name="Klenk H."/>
        </authorList>
    </citation>
    <scope>NUCLEOTIDE SEQUENCE [LARGE SCALE GENOMIC DNA]</scope>
    <source>
        <strain evidence="2">ATCC BAA-671 / DSM 16294 / JCM 11897 / OK10</strain>
    </source>
</reference>
<sequence>MINRFKRYGMAIVFLLLVIALMLLGTLGVKDFGDQMFKDANISITPEGERIKL</sequence>
<dbReference type="EMBL" id="CP002205">
    <property type="protein sequence ID" value="ADN08872.1"/>
    <property type="molecule type" value="Genomic_DNA"/>
</dbReference>
<evidence type="ECO:0000313" key="2">
    <source>
        <dbReference type="Proteomes" id="UP000007803"/>
    </source>
</evidence>
<dbReference type="AlphaFoldDB" id="E0UR62"/>
<dbReference type="HOGENOM" id="CLU_212253_0_0_7"/>
<accession>E0UR62</accession>
<keyword evidence="2" id="KW-1185">Reference proteome</keyword>
<protein>
    <submittedName>
        <fullName evidence="1">Uncharacterized protein</fullName>
    </submittedName>
</protein>
<evidence type="ECO:0000313" key="1">
    <source>
        <dbReference type="EMBL" id="ADN08872.1"/>
    </source>
</evidence>
<proteinExistence type="predicted"/>